<protein>
    <submittedName>
        <fullName evidence="1">115 kDa</fullName>
    </submittedName>
</protein>
<keyword evidence="2" id="KW-1185">Reference proteome</keyword>
<dbReference type="EMBL" id="CACRXK020000388">
    <property type="protein sequence ID" value="CAB3981424.1"/>
    <property type="molecule type" value="Genomic_DNA"/>
</dbReference>
<evidence type="ECO:0000313" key="2">
    <source>
        <dbReference type="Proteomes" id="UP001152795"/>
    </source>
</evidence>
<comment type="caution">
    <text evidence="1">The sequence shown here is derived from an EMBL/GenBank/DDBJ whole genome shotgun (WGS) entry which is preliminary data.</text>
</comment>
<sequence>MVLINRKSLIKLVMCQLACSLIIWISTKPVSLNHLQDLRLIKPRYDNLPTQIKYQTTINSTIKIKRAQPPTNFYYNSTALFRPTIQLMHDIELNPGPTNQPHENGCFDLLKKTKGLIIGHLNIRSIKRANQLDKIKALLIRKHTIHVISFSETWLNDSWPDDMLYIPNYTFIRLDRSNTSVGGIITYIHNDVPFTHIESTCIEIKLHYVSPILLLNVYRPPSADSSHDYCLTEIMERVASESKEC</sequence>
<dbReference type="SUPFAM" id="SSF56219">
    <property type="entry name" value="DNase I-like"/>
    <property type="match status" value="1"/>
</dbReference>
<gene>
    <name evidence="1" type="ORF">PACLA_8A015568</name>
</gene>
<dbReference type="OrthoDB" id="5953030at2759"/>
<dbReference type="AlphaFoldDB" id="A0A7D9HCT2"/>
<proteinExistence type="predicted"/>
<dbReference type="InterPro" id="IPR036691">
    <property type="entry name" value="Endo/exonu/phosph_ase_sf"/>
</dbReference>
<evidence type="ECO:0000313" key="1">
    <source>
        <dbReference type="EMBL" id="CAB3981424.1"/>
    </source>
</evidence>
<organism evidence="1 2">
    <name type="scientific">Paramuricea clavata</name>
    <name type="common">Red gorgonian</name>
    <name type="synonym">Violescent sea-whip</name>
    <dbReference type="NCBI Taxonomy" id="317549"/>
    <lineage>
        <taxon>Eukaryota</taxon>
        <taxon>Metazoa</taxon>
        <taxon>Cnidaria</taxon>
        <taxon>Anthozoa</taxon>
        <taxon>Octocorallia</taxon>
        <taxon>Malacalcyonacea</taxon>
        <taxon>Plexauridae</taxon>
        <taxon>Paramuricea</taxon>
    </lineage>
</organism>
<accession>A0A7D9HCT2</accession>
<name>A0A7D9HCT2_PARCT</name>
<dbReference type="Gene3D" id="3.60.10.10">
    <property type="entry name" value="Endonuclease/exonuclease/phosphatase"/>
    <property type="match status" value="1"/>
</dbReference>
<reference evidence="1" key="1">
    <citation type="submission" date="2020-04" db="EMBL/GenBank/DDBJ databases">
        <authorList>
            <person name="Alioto T."/>
            <person name="Alioto T."/>
            <person name="Gomez Garrido J."/>
        </authorList>
    </citation>
    <scope>NUCLEOTIDE SEQUENCE</scope>
    <source>
        <strain evidence="1">A484AB</strain>
    </source>
</reference>
<dbReference type="Proteomes" id="UP001152795">
    <property type="component" value="Unassembled WGS sequence"/>
</dbReference>